<accession>B7KIS1</accession>
<reference evidence="4" key="1">
    <citation type="journal article" date="2011" name="MBio">
        <title>Novel metabolic attributes of the genus Cyanothece, comprising a group of unicellular nitrogen-fixing Cyanobacteria.</title>
        <authorList>
            <person name="Bandyopadhyay A."/>
            <person name="Elvitigala T."/>
            <person name="Welsh E."/>
            <person name="Stockel J."/>
            <person name="Liberton M."/>
            <person name="Min H."/>
            <person name="Sherman L.A."/>
            <person name="Pakrasi H.B."/>
        </authorList>
    </citation>
    <scope>NUCLEOTIDE SEQUENCE [LARGE SCALE GENOMIC DNA]</scope>
    <source>
        <strain evidence="4">PCC 7424</strain>
    </source>
</reference>
<feature type="domain" description="CAAX prenyl protease 2/Lysostaphin resistance protein A-like" evidence="2">
    <location>
        <begin position="711"/>
        <end position="813"/>
    </location>
</feature>
<dbReference type="STRING" id="65393.PCC7424_2336"/>
<dbReference type="OrthoDB" id="5141003at2"/>
<protein>
    <submittedName>
        <fullName evidence="3">Abortive infection protein</fullName>
    </submittedName>
</protein>
<keyword evidence="1" id="KW-0812">Transmembrane</keyword>
<dbReference type="GO" id="GO:0080120">
    <property type="term" value="P:CAAX-box protein maturation"/>
    <property type="evidence" value="ECO:0007669"/>
    <property type="project" value="UniProtKB-ARBA"/>
</dbReference>
<keyword evidence="4" id="KW-1185">Reference proteome</keyword>
<dbReference type="Pfam" id="PF02517">
    <property type="entry name" value="Rce1-like"/>
    <property type="match status" value="1"/>
</dbReference>
<feature type="transmembrane region" description="Helical" evidence="1">
    <location>
        <begin position="676"/>
        <end position="699"/>
    </location>
</feature>
<feature type="transmembrane region" description="Helical" evidence="1">
    <location>
        <begin position="776"/>
        <end position="797"/>
    </location>
</feature>
<sequence>MAIKKPKIRFQKWIALFAIVVSLFILLFPRHQGETVSISNYAISQRANFNQSSYYPLPQSINSTLYKPTAPWVGRLILPSGEQIKSVNNPLMSSDWVWIEIYHTPPEFRELIGKTVQLSWTQNPRLEFYRQLITTNIKFSQEAIQSEKNGLVVPTRLNGRSNVGALQSLAGARPNDDVVVGFDLVQVNSNQQNFPLLLLEQVPIQVTGQYYGLVQIEGTDTNLKSIPPNCPGTPPCPNEFFRVRHYNPQSKQFDGVAETIRIPQQPVLKEGRFASTPKDLENSPAGKAGWYIYGAKDQRGIFTVQALKPRALFQLNPQQIILGKQEALAFLSQEQWKNTPESKGTIESILINPTATNPKSALQGWKEGDYGLVVHLFGGIGGKKGESFVMDTVTGHFAYGIARIIRDPFTDELQFDITYEQVYAHNTEGIIAGAQTWTTFMGNLERGWLNTRPVSDVIIKLEGITTEYNFDGFRLLPLKELLKQLAIMAARYRTGDGTGYAAVTPATSCVQDSNQALYIAIEQIKKSVNSNQIQDWLEKHPNSKTAENFKQLVALGTALEVVLTPQGVVRTDWQENAQYLSGIKEDHYFVSDQSLLSILLSWRSMLPKRAYDEVTQIFLNQKAQLWVLKTNQVGGWNPDIFPVAPTVLFGNIPIISPVLRRILVAAVTLPTVQDGLIGLGILLIYGVIALPLGLSKGFLKWSPYRGSKKSLLLGIGITFISPAIIEEIAFRVVLLPHPIENASIWTGLMWGTLSLFIFVIYHPLNAKTFYKRGYPTFFQPIFLILTTLLGLACIVAYSLTGSLWIIVILHWIVVVIWLFLLGGEAKLDGGVDSFDKTLKGDLN</sequence>
<evidence type="ECO:0000256" key="1">
    <source>
        <dbReference type="SAM" id="Phobius"/>
    </source>
</evidence>
<gene>
    <name evidence="3" type="ordered locus">PCC7424_2336</name>
</gene>
<dbReference type="EMBL" id="CP001291">
    <property type="protein sequence ID" value="ACK70757.1"/>
    <property type="molecule type" value="Genomic_DNA"/>
</dbReference>
<feature type="transmembrane region" description="Helical" evidence="1">
    <location>
        <begin position="711"/>
        <end position="730"/>
    </location>
</feature>
<evidence type="ECO:0000313" key="3">
    <source>
        <dbReference type="EMBL" id="ACK70757.1"/>
    </source>
</evidence>
<dbReference type="eggNOG" id="COG4449">
    <property type="taxonomic scope" value="Bacteria"/>
</dbReference>
<dbReference type="GO" id="GO:0004175">
    <property type="term" value="F:endopeptidase activity"/>
    <property type="evidence" value="ECO:0007669"/>
    <property type="project" value="UniProtKB-ARBA"/>
</dbReference>
<evidence type="ECO:0000313" key="4">
    <source>
        <dbReference type="Proteomes" id="UP000002384"/>
    </source>
</evidence>
<evidence type="ECO:0000259" key="2">
    <source>
        <dbReference type="Pfam" id="PF02517"/>
    </source>
</evidence>
<organism evidence="3 4">
    <name type="scientific">Gloeothece citriformis (strain PCC 7424)</name>
    <name type="common">Cyanothece sp. (strain PCC 7424)</name>
    <dbReference type="NCBI Taxonomy" id="65393"/>
    <lineage>
        <taxon>Bacteria</taxon>
        <taxon>Bacillati</taxon>
        <taxon>Cyanobacteriota</taxon>
        <taxon>Cyanophyceae</taxon>
        <taxon>Oscillatoriophycideae</taxon>
        <taxon>Chroococcales</taxon>
        <taxon>Aphanothecaceae</taxon>
        <taxon>Gloeothece</taxon>
        <taxon>Gloeothece citriformis</taxon>
    </lineage>
</organism>
<keyword evidence="1" id="KW-0472">Membrane</keyword>
<dbReference type="HOGENOM" id="CLU_017224_0_0_3"/>
<dbReference type="RefSeq" id="WP_015954361.1">
    <property type="nucleotide sequence ID" value="NC_011729.1"/>
</dbReference>
<feature type="transmembrane region" description="Helical" evidence="1">
    <location>
        <begin position="803"/>
        <end position="821"/>
    </location>
</feature>
<keyword evidence="1" id="KW-1133">Transmembrane helix</keyword>
<dbReference type="Proteomes" id="UP000002384">
    <property type="component" value="Chromosome"/>
</dbReference>
<proteinExistence type="predicted"/>
<dbReference type="AlphaFoldDB" id="B7KIS1"/>
<feature type="transmembrane region" description="Helical" evidence="1">
    <location>
        <begin position="742"/>
        <end position="764"/>
    </location>
</feature>
<dbReference type="InterPro" id="IPR003675">
    <property type="entry name" value="Rce1/LyrA-like_dom"/>
</dbReference>
<name>B7KIS1_GLOC7</name>
<dbReference type="KEGG" id="cyc:PCC7424_2336"/>